<evidence type="ECO:0000256" key="1">
    <source>
        <dbReference type="SAM" id="MobiDB-lite"/>
    </source>
</evidence>
<dbReference type="EMBL" id="KB644411">
    <property type="protein sequence ID" value="EPS29118.1"/>
    <property type="molecule type" value="Genomic_DNA"/>
</dbReference>
<dbReference type="AlphaFoldDB" id="S8ASP8"/>
<feature type="compositionally biased region" description="Polar residues" evidence="1">
    <location>
        <begin position="27"/>
        <end position="38"/>
    </location>
</feature>
<keyword evidence="3" id="KW-1185">Reference proteome</keyword>
<dbReference type="HOGENOM" id="CLU_2622787_0_0_1"/>
<sequence>MNKEIPFSTFCSRTSTESTPDYYLNEYSDSPRTAASSRNDCDDHVGNLSSADSYCASRDPPPTATASRAKPRGITLTN</sequence>
<protein>
    <submittedName>
        <fullName evidence="2">Uncharacterized protein</fullName>
    </submittedName>
</protein>
<gene>
    <name evidence="2" type="ORF">PDE_04067</name>
</gene>
<evidence type="ECO:0000313" key="2">
    <source>
        <dbReference type="EMBL" id="EPS29118.1"/>
    </source>
</evidence>
<name>S8ASP8_PENO1</name>
<dbReference type="Proteomes" id="UP000019376">
    <property type="component" value="Unassembled WGS sequence"/>
</dbReference>
<evidence type="ECO:0000313" key="3">
    <source>
        <dbReference type="Proteomes" id="UP000019376"/>
    </source>
</evidence>
<reference evidence="2 3" key="1">
    <citation type="journal article" date="2013" name="PLoS ONE">
        <title>Genomic and secretomic analyses reveal unique features of the lignocellulolytic enzyme system of Penicillium decumbens.</title>
        <authorList>
            <person name="Liu G."/>
            <person name="Zhang L."/>
            <person name="Wei X."/>
            <person name="Zou G."/>
            <person name="Qin Y."/>
            <person name="Ma L."/>
            <person name="Li J."/>
            <person name="Zheng H."/>
            <person name="Wang S."/>
            <person name="Wang C."/>
            <person name="Xun L."/>
            <person name="Zhao G.-P."/>
            <person name="Zhou Z."/>
            <person name="Qu Y."/>
        </authorList>
    </citation>
    <scope>NUCLEOTIDE SEQUENCE [LARGE SCALE GENOMIC DNA]</scope>
    <source>
        <strain evidence="3">114-2 / CGMCC 5302</strain>
    </source>
</reference>
<proteinExistence type="predicted"/>
<organism evidence="2 3">
    <name type="scientific">Penicillium oxalicum (strain 114-2 / CGMCC 5302)</name>
    <name type="common">Penicillium decumbens</name>
    <dbReference type="NCBI Taxonomy" id="933388"/>
    <lineage>
        <taxon>Eukaryota</taxon>
        <taxon>Fungi</taxon>
        <taxon>Dikarya</taxon>
        <taxon>Ascomycota</taxon>
        <taxon>Pezizomycotina</taxon>
        <taxon>Eurotiomycetes</taxon>
        <taxon>Eurotiomycetidae</taxon>
        <taxon>Eurotiales</taxon>
        <taxon>Aspergillaceae</taxon>
        <taxon>Penicillium</taxon>
    </lineage>
</organism>
<accession>S8ASP8</accession>
<feature type="region of interest" description="Disordered" evidence="1">
    <location>
        <begin position="15"/>
        <end position="78"/>
    </location>
</feature>